<accession>K0TKN0</accession>
<evidence type="ECO:0000313" key="2">
    <source>
        <dbReference type="Proteomes" id="UP000266841"/>
    </source>
</evidence>
<proteinExistence type="predicted"/>
<comment type="caution">
    <text evidence="1">The sequence shown here is derived from an EMBL/GenBank/DDBJ whole genome shotgun (WGS) entry which is preliminary data.</text>
</comment>
<protein>
    <submittedName>
        <fullName evidence="1">Uncharacterized protein</fullName>
    </submittedName>
</protein>
<sequence length="107" mass="11537">MISREDFSFGANGTLSPAVAASLLWMVRAIQCPVQRLPFTLSWGIVRSRTAIAGSGRARVAVARRGPQLQAGGAPPRAERRQRKMSIGLAEMVVVQLYGSYLHSLAS</sequence>
<name>K0TKN0_THAOC</name>
<dbReference type="AlphaFoldDB" id="K0TKN0"/>
<keyword evidence="2" id="KW-1185">Reference proteome</keyword>
<dbReference type="EMBL" id="AGNL01007490">
    <property type="protein sequence ID" value="EJK71227.1"/>
    <property type="molecule type" value="Genomic_DNA"/>
</dbReference>
<dbReference type="Proteomes" id="UP000266841">
    <property type="component" value="Unassembled WGS sequence"/>
</dbReference>
<evidence type="ECO:0000313" key="1">
    <source>
        <dbReference type="EMBL" id="EJK71227.1"/>
    </source>
</evidence>
<reference evidence="1 2" key="1">
    <citation type="journal article" date="2012" name="Genome Biol.">
        <title>Genome and low-iron response of an oceanic diatom adapted to chronic iron limitation.</title>
        <authorList>
            <person name="Lommer M."/>
            <person name="Specht M."/>
            <person name="Roy A.S."/>
            <person name="Kraemer L."/>
            <person name="Andreson R."/>
            <person name="Gutowska M.A."/>
            <person name="Wolf J."/>
            <person name="Bergner S.V."/>
            <person name="Schilhabel M.B."/>
            <person name="Klostermeier U.C."/>
            <person name="Beiko R.G."/>
            <person name="Rosenstiel P."/>
            <person name="Hippler M."/>
            <person name="Laroche J."/>
        </authorList>
    </citation>
    <scope>NUCLEOTIDE SEQUENCE [LARGE SCALE GENOMIC DNA]</scope>
    <source>
        <strain evidence="1 2">CCMP1005</strain>
    </source>
</reference>
<organism evidence="1 2">
    <name type="scientific">Thalassiosira oceanica</name>
    <name type="common">Marine diatom</name>
    <dbReference type="NCBI Taxonomy" id="159749"/>
    <lineage>
        <taxon>Eukaryota</taxon>
        <taxon>Sar</taxon>
        <taxon>Stramenopiles</taxon>
        <taxon>Ochrophyta</taxon>
        <taxon>Bacillariophyta</taxon>
        <taxon>Coscinodiscophyceae</taxon>
        <taxon>Thalassiosirophycidae</taxon>
        <taxon>Thalassiosirales</taxon>
        <taxon>Thalassiosiraceae</taxon>
        <taxon>Thalassiosira</taxon>
    </lineage>
</organism>
<gene>
    <name evidence="1" type="ORF">THAOC_07355</name>
</gene>